<accession>A0A231VFI7</accession>
<dbReference type="InterPro" id="IPR027417">
    <property type="entry name" value="P-loop_NTPase"/>
</dbReference>
<dbReference type="SMART" id="SM00487">
    <property type="entry name" value="DEXDc"/>
    <property type="match status" value="1"/>
</dbReference>
<dbReference type="Gene3D" id="3.40.50.10810">
    <property type="entry name" value="Tandem AAA-ATPase domain"/>
    <property type="match status" value="1"/>
</dbReference>
<keyword evidence="5" id="KW-0175">Coiled coil</keyword>
<evidence type="ECO:0000313" key="8">
    <source>
        <dbReference type="EMBL" id="OXT06953.1"/>
    </source>
</evidence>
<evidence type="ECO:0000256" key="5">
    <source>
        <dbReference type="SAM" id="Coils"/>
    </source>
</evidence>
<name>A0A231VFI7_THETR</name>
<dbReference type="InterPro" id="IPR014001">
    <property type="entry name" value="Helicase_ATP-bd"/>
</dbReference>
<dbReference type="SUPFAM" id="SSF52540">
    <property type="entry name" value="P-loop containing nucleoside triphosphate hydrolases"/>
    <property type="match status" value="2"/>
</dbReference>
<keyword evidence="2" id="KW-0378">Hydrolase</keyword>
<feature type="coiled-coil region" evidence="5">
    <location>
        <begin position="426"/>
        <end position="456"/>
    </location>
</feature>
<evidence type="ECO:0000313" key="9">
    <source>
        <dbReference type="Proteomes" id="UP000215301"/>
    </source>
</evidence>
<protein>
    <submittedName>
        <fullName evidence="8">Helicase</fullName>
    </submittedName>
</protein>
<dbReference type="SMART" id="SM00490">
    <property type="entry name" value="HELICc"/>
    <property type="match status" value="1"/>
</dbReference>
<dbReference type="PANTHER" id="PTHR10799">
    <property type="entry name" value="SNF2/RAD54 HELICASE FAMILY"/>
    <property type="match status" value="1"/>
</dbReference>
<dbReference type="CDD" id="cd18793">
    <property type="entry name" value="SF2_C_SNF"/>
    <property type="match status" value="1"/>
</dbReference>
<dbReference type="EMBL" id="NKHD01000027">
    <property type="protein sequence ID" value="OXT06953.1"/>
    <property type="molecule type" value="Genomic_DNA"/>
</dbReference>
<dbReference type="PROSITE" id="PS51192">
    <property type="entry name" value="HELICASE_ATP_BIND_1"/>
    <property type="match status" value="1"/>
</dbReference>
<keyword evidence="4" id="KW-0067">ATP-binding</keyword>
<dbReference type="Pfam" id="PF00271">
    <property type="entry name" value="Helicase_C"/>
    <property type="match status" value="1"/>
</dbReference>
<comment type="caution">
    <text evidence="8">The sequence shown here is derived from an EMBL/GenBank/DDBJ whole genome shotgun (WGS) entry which is preliminary data.</text>
</comment>
<feature type="domain" description="Helicase C-terminal" evidence="7">
    <location>
        <begin position="461"/>
        <end position="610"/>
    </location>
</feature>
<evidence type="ECO:0000259" key="7">
    <source>
        <dbReference type="PROSITE" id="PS51194"/>
    </source>
</evidence>
<organism evidence="8 9">
    <name type="scientific">Thermoanaerobacterium thermosaccharolyticum</name>
    <name type="common">Clostridium thermosaccharolyticum</name>
    <dbReference type="NCBI Taxonomy" id="1517"/>
    <lineage>
        <taxon>Bacteria</taxon>
        <taxon>Bacillati</taxon>
        <taxon>Bacillota</taxon>
        <taxon>Clostridia</taxon>
        <taxon>Thermoanaerobacterales</taxon>
        <taxon>Thermoanaerobacteraceae</taxon>
        <taxon>Thermoanaerobacterium</taxon>
    </lineage>
</organism>
<proteinExistence type="predicted"/>
<dbReference type="InterPro" id="IPR057342">
    <property type="entry name" value="DEXDc_RapA"/>
</dbReference>
<dbReference type="InterPro" id="IPR000330">
    <property type="entry name" value="SNF2_N"/>
</dbReference>
<dbReference type="Proteomes" id="UP000215301">
    <property type="component" value="Unassembled WGS sequence"/>
</dbReference>
<evidence type="ECO:0000256" key="4">
    <source>
        <dbReference type="ARBA" id="ARBA00022840"/>
    </source>
</evidence>
<dbReference type="Pfam" id="PF00176">
    <property type="entry name" value="SNF2-rel_dom"/>
    <property type="match status" value="1"/>
</dbReference>
<sequence length="893" mass="104398">MYSVGEWVFDCEKGRYVQVVSSNELWGYKTYNVYDTIDKSVYLVSEDVLRHSSQRSDFDIHYFKYIVISFRVFNELSNGILSPIGGSIIPLPHQIYALNRVLSDSKIRYLLADEVGLGKTIEAGLIIKELKARGFIKRILIISPKGLINQWHDEMKNKFDENFNILLPQDFDAIKRLYGNGNVWRRFDQVITSIDSVKPLEKRQRWTEEDIEKYNKERIEDLAAAGWDIIIVDEAHRIAGSTSDVARYKLGKVLADASPYLLLLTATPHQGKTDSFLRLVRLLDKKAFPDENAIVREQVAPYIVRTEKREALDSEGNPLFKNRITKTKNISWSARHSLQKELYEKVTEYVSKGYNLARREKKNYIGFLMVLMQRLVTSSTHAIKENLERRIEILKNSGTSSNNFDEDDFYEYDAQEALDELIKIKYQDIKKEQREVEDLLHLAERAESQYVDVKAETLLEDLDLLQMEHSEKPKVIIFTEFIATQEFLRNFLQEKGYSVAILNGTMSIEERNNAIDEFKKSADILVSTDAGGEGLNLQFCNIMINYDLPWNPMKIEQRIGRIDRIGQKRDVVVINYVLSDTIEFRVRQVLEEKLKIIFEQFGVDKMQDILDSVQSEMDFTDLYMRSIENPDDIDFRVSEVEIKIKENAEKVNNIKGILKDEKELNIEMIEKINNTPIKHWLKQMYINKKLSDGDNITMLIDDDFLSLNNKDLEDMVKNIPQYIYDGKIPVVSIDGVPNENGYWSLWEVGINGYNNSFKRIFPLFINKSGVLRIASANMLWDIFLKDDVSIIFERFEDLSEENYNMISEKAKNIAFDKFEELKKSYFEKCEKDLNRYKYALKLRREAAERIGLDAVKRYRLKEIEKEENELNKKMRDYEKILPVLNPLFIIELL</sequence>
<dbReference type="GO" id="GO:0016787">
    <property type="term" value="F:hydrolase activity"/>
    <property type="evidence" value="ECO:0007669"/>
    <property type="project" value="UniProtKB-KW"/>
</dbReference>
<feature type="domain" description="Helicase ATP-binding" evidence="6">
    <location>
        <begin position="100"/>
        <end position="286"/>
    </location>
</feature>
<keyword evidence="1" id="KW-0547">Nucleotide-binding</keyword>
<evidence type="ECO:0000256" key="2">
    <source>
        <dbReference type="ARBA" id="ARBA00022801"/>
    </source>
</evidence>
<dbReference type="CDD" id="cd18011">
    <property type="entry name" value="DEXDc_RapA"/>
    <property type="match status" value="1"/>
</dbReference>
<gene>
    <name evidence="8" type="ORF">CE561_09520</name>
</gene>
<evidence type="ECO:0000256" key="3">
    <source>
        <dbReference type="ARBA" id="ARBA00022806"/>
    </source>
</evidence>
<keyword evidence="3 8" id="KW-0347">Helicase</keyword>
<dbReference type="Gene3D" id="3.40.50.300">
    <property type="entry name" value="P-loop containing nucleotide triphosphate hydrolases"/>
    <property type="match status" value="1"/>
</dbReference>
<dbReference type="InterPro" id="IPR001650">
    <property type="entry name" value="Helicase_C-like"/>
</dbReference>
<dbReference type="PROSITE" id="PS51194">
    <property type="entry name" value="HELICASE_CTER"/>
    <property type="match status" value="1"/>
</dbReference>
<dbReference type="AlphaFoldDB" id="A0A231VFI7"/>
<dbReference type="GO" id="GO:0005524">
    <property type="term" value="F:ATP binding"/>
    <property type="evidence" value="ECO:0007669"/>
    <property type="project" value="UniProtKB-KW"/>
</dbReference>
<dbReference type="InterPro" id="IPR049730">
    <property type="entry name" value="SNF2/RAD54-like_C"/>
</dbReference>
<dbReference type="GO" id="GO:0004386">
    <property type="term" value="F:helicase activity"/>
    <property type="evidence" value="ECO:0007669"/>
    <property type="project" value="UniProtKB-KW"/>
</dbReference>
<evidence type="ECO:0000256" key="1">
    <source>
        <dbReference type="ARBA" id="ARBA00022741"/>
    </source>
</evidence>
<evidence type="ECO:0000259" key="6">
    <source>
        <dbReference type="PROSITE" id="PS51192"/>
    </source>
</evidence>
<dbReference type="InterPro" id="IPR038718">
    <property type="entry name" value="SNF2-like_sf"/>
</dbReference>
<reference evidence="8 9" key="1">
    <citation type="submission" date="2017-06" db="EMBL/GenBank/DDBJ databases">
        <title>Isolation and characterization of a thermophilic and butanogenic Thermoanaerobacterium thermosaccharolyticum M5 capable of efficient degradation of hemicellulose.</title>
        <authorList>
            <person name="Xin F."/>
            <person name="Jiang Y."/>
        </authorList>
    </citation>
    <scope>NUCLEOTIDE SEQUENCE [LARGE SCALE GENOMIC DNA]</scope>
    <source>
        <strain evidence="8 9">M5</strain>
    </source>
</reference>